<dbReference type="Gene3D" id="3.40.50.620">
    <property type="entry name" value="HUPs"/>
    <property type="match status" value="1"/>
</dbReference>
<keyword evidence="3" id="KW-0808">Transferase</keyword>
<protein>
    <submittedName>
        <fullName evidence="3">ATP-dependent sacrificial sulfur transferase LarE</fullName>
    </submittedName>
</protein>
<dbReference type="GO" id="GO:0006163">
    <property type="term" value="P:purine nucleotide metabolic process"/>
    <property type="evidence" value="ECO:0007669"/>
    <property type="project" value="UniProtKB-ARBA"/>
</dbReference>
<dbReference type="SUPFAM" id="SSF52402">
    <property type="entry name" value="Adenine nucleotide alpha hydrolases-like"/>
    <property type="match status" value="1"/>
</dbReference>
<evidence type="ECO:0000313" key="4">
    <source>
        <dbReference type="Proteomes" id="UP000650524"/>
    </source>
</evidence>
<dbReference type="InterPro" id="IPR052188">
    <property type="entry name" value="Ni-pincer_cofactor_biosynth"/>
</dbReference>
<dbReference type="PANTHER" id="PTHR43169:SF2">
    <property type="entry name" value="NAD_GMP SYNTHASE DOMAIN-CONTAINING PROTEIN"/>
    <property type="match status" value="1"/>
</dbReference>
<dbReference type="Proteomes" id="UP000650524">
    <property type="component" value="Unassembled WGS sequence"/>
</dbReference>
<name>A0A8J6N3B6_9DELT</name>
<dbReference type="InterPro" id="IPR005232">
    <property type="entry name" value="LarE"/>
</dbReference>
<dbReference type="EMBL" id="JACNJD010000348">
    <property type="protein sequence ID" value="MBC8179119.1"/>
    <property type="molecule type" value="Genomic_DNA"/>
</dbReference>
<evidence type="ECO:0000259" key="2">
    <source>
        <dbReference type="Pfam" id="PF02540"/>
    </source>
</evidence>
<evidence type="ECO:0000313" key="3">
    <source>
        <dbReference type="EMBL" id="MBC8179119.1"/>
    </source>
</evidence>
<dbReference type="Pfam" id="PF02540">
    <property type="entry name" value="NAD_synthase"/>
    <property type="match status" value="1"/>
</dbReference>
<dbReference type="PANTHER" id="PTHR43169">
    <property type="entry name" value="EXSB FAMILY PROTEIN"/>
    <property type="match status" value="1"/>
</dbReference>
<gene>
    <name evidence="3" type="primary">larE</name>
    <name evidence="3" type="ORF">H8E19_17080</name>
</gene>
<proteinExistence type="predicted"/>
<dbReference type="AlphaFoldDB" id="A0A8J6N3B6"/>
<dbReference type="InterPro" id="IPR022310">
    <property type="entry name" value="NAD/GMP_synthase"/>
</dbReference>
<organism evidence="3 4">
    <name type="scientific">Candidatus Desulfacyla euxinica</name>
    <dbReference type="NCBI Taxonomy" id="2841693"/>
    <lineage>
        <taxon>Bacteria</taxon>
        <taxon>Deltaproteobacteria</taxon>
        <taxon>Candidatus Desulfacyla</taxon>
    </lineage>
</organism>
<feature type="domain" description="NAD/GMP synthase" evidence="2">
    <location>
        <begin position="15"/>
        <end position="85"/>
    </location>
</feature>
<evidence type="ECO:0000256" key="1">
    <source>
        <dbReference type="PIRSR" id="PIRSR006661-1"/>
    </source>
</evidence>
<dbReference type="PIRSF" id="PIRSF006661">
    <property type="entry name" value="PP-lp_UCP006661"/>
    <property type="match status" value="1"/>
</dbReference>
<dbReference type="InterPro" id="IPR014729">
    <property type="entry name" value="Rossmann-like_a/b/a_fold"/>
</dbReference>
<dbReference type="CDD" id="cd01990">
    <property type="entry name" value="LarE-like"/>
    <property type="match status" value="1"/>
</dbReference>
<sequence>MDEKGKEIELKYQHLQNTLREMGRVMVAFSGGVDSTLLLKVANDVLGDDVLAVTALSETTPKHEQKDAVRLAKALGAKHLVVETHDLNIPEFVKNPKDKCYICKKSRFGRLLELAKDRGFDCVADGENMDDHSDYRPGIRATRELGVRSPLSEAQLSKEEIRLLSKKLHLPTWDKPAYACLASRIPYHNTITAEKLTQVDDGEEFIRGLGLSGQVRVRHCGDTARIELDAKDIPKLTEETVRNRVANYFKELGFIFVTLDLEGYSMGSLNRAITPKEKG</sequence>
<reference evidence="3 4" key="1">
    <citation type="submission" date="2020-08" db="EMBL/GenBank/DDBJ databases">
        <title>Bridging the membrane lipid divide: bacteria of the FCB group superphylum have the potential to synthesize archaeal ether lipids.</title>
        <authorList>
            <person name="Villanueva L."/>
            <person name="Von Meijenfeldt F.A.B."/>
            <person name="Westbye A.B."/>
            <person name="Yadav S."/>
            <person name="Hopmans E.C."/>
            <person name="Dutilh B.E."/>
            <person name="Sinninghe Damste J.S."/>
        </authorList>
    </citation>
    <scope>NUCLEOTIDE SEQUENCE [LARGE SCALE GENOMIC DNA]</scope>
    <source>
        <strain evidence="3">NIOZ-UU27</strain>
    </source>
</reference>
<dbReference type="GO" id="GO:0016783">
    <property type="term" value="F:sulfurtransferase activity"/>
    <property type="evidence" value="ECO:0007669"/>
    <property type="project" value="InterPro"/>
</dbReference>
<dbReference type="NCBIfam" id="TIGR00268">
    <property type="entry name" value="ATP-dependent sacrificial sulfur transferase LarE"/>
    <property type="match status" value="1"/>
</dbReference>
<comment type="caution">
    <text evidence="3">The sequence shown here is derived from an EMBL/GenBank/DDBJ whole genome shotgun (WGS) entry which is preliminary data.</text>
</comment>
<feature type="active site" description="Nucleophile and sulfur donor" evidence="1">
    <location>
        <position position="180"/>
    </location>
</feature>
<accession>A0A8J6N3B6</accession>